<gene>
    <name evidence="1" type="ORF">TMI583_LOCUS19968</name>
</gene>
<feature type="non-terminal residue" evidence="1">
    <location>
        <position position="20"/>
    </location>
</feature>
<evidence type="ECO:0000313" key="1">
    <source>
        <dbReference type="EMBL" id="CAF3879953.1"/>
    </source>
</evidence>
<dbReference type="EMBL" id="CAJOBA010013594">
    <property type="protein sequence ID" value="CAF3879953.1"/>
    <property type="molecule type" value="Genomic_DNA"/>
</dbReference>
<organism evidence="1 2">
    <name type="scientific">Didymodactylos carnosus</name>
    <dbReference type="NCBI Taxonomy" id="1234261"/>
    <lineage>
        <taxon>Eukaryota</taxon>
        <taxon>Metazoa</taxon>
        <taxon>Spiralia</taxon>
        <taxon>Gnathifera</taxon>
        <taxon>Rotifera</taxon>
        <taxon>Eurotatoria</taxon>
        <taxon>Bdelloidea</taxon>
        <taxon>Philodinida</taxon>
        <taxon>Philodinidae</taxon>
        <taxon>Didymodactylos</taxon>
    </lineage>
</organism>
<dbReference type="AlphaFoldDB" id="A0A8S2L964"/>
<protein>
    <submittedName>
        <fullName evidence="1">Uncharacterized protein</fullName>
    </submittedName>
</protein>
<evidence type="ECO:0000313" key="2">
    <source>
        <dbReference type="Proteomes" id="UP000682733"/>
    </source>
</evidence>
<proteinExistence type="predicted"/>
<sequence length="20" mass="2146">MGGALESAGSGKYQIDWGYR</sequence>
<comment type="caution">
    <text evidence="1">The sequence shown here is derived from an EMBL/GenBank/DDBJ whole genome shotgun (WGS) entry which is preliminary data.</text>
</comment>
<accession>A0A8S2L964</accession>
<name>A0A8S2L964_9BILA</name>
<reference evidence="1" key="1">
    <citation type="submission" date="2021-02" db="EMBL/GenBank/DDBJ databases">
        <authorList>
            <person name="Nowell W R."/>
        </authorList>
    </citation>
    <scope>NUCLEOTIDE SEQUENCE</scope>
</reference>
<dbReference type="Proteomes" id="UP000682733">
    <property type="component" value="Unassembled WGS sequence"/>
</dbReference>